<evidence type="ECO:0000313" key="1">
    <source>
        <dbReference type="EMBL" id="KAI9904133.1"/>
    </source>
</evidence>
<accession>A0ACC0VF92</accession>
<reference evidence="1" key="1">
    <citation type="submission" date="2022-10" db="EMBL/GenBank/DDBJ databases">
        <title>Complete Genome of Trichothecium roseum strain YXFP-22015, a Plant Pathogen Isolated from Citrus.</title>
        <authorList>
            <person name="Wang Y."/>
            <person name="Zhu L."/>
        </authorList>
    </citation>
    <scope>NUCLEOTIDE SEQUENCE</scope>
    <source>
        <strain evidence="1">YXFP-22015</strain>
    </source>
</reference>
<comment type="caution">
    <text evidence="1">The sequence shown here is derived from an EMBL/GenBank/DDBJ whole genome shotgun (WGS) entry which is preliminary data.</text>
</comment>
<sequence length="560" mass="60389">MDLPAPMILPKGILVNTKEIYQEVAEYPEVPSQKIWEYWRVYTTTNKELQDPTARRLENFWWQVWGSDRRHLSGRTLARLYENISTGPTFTPLRGPPNRWEGPDVAPLIHQIMEDIRNGKRQIGQQSEDKASEAETTPVQQISSASRPPPSHPILKKPRGPSSTGPRPTARFASPLGSPDDNGDIPSSGSTVVPALETKVSNMKSPPKKKNVASKKFVASSSGSKRRPVLVRKTSSQSSYGSDGSSSKDGGSLVGSRSPHSSVRPVSPIIEGVVKPLAKATADEEDQDSQEPVTPSAKALGKRPMVARKATFEKKVQPKQSGKGLLPSEPKLKVFIEPERKTRTKISDTELEVEVAKESSPDSISTTHKDAAAPVDQKPLATPLPKPQPAPSGRGLPSSAPAKERQNLIRPMSMVNITSLSRAGTAASTLSSSIPEQRSQETPATRGPASISRPILKSRSPSAYGRTNPALFTGTTASTSNVAVQGVIVDQSGVGSLPPSPFFDQHFGGSENSSSSSILDPKLTPTQPSTTESVPLGRTRSQLTLLLEREKSRDNGKSRK</sequence>
<protein>
    <submittedName>
        <fullName evidence="1">Uncharacterized protein</fullName>
    </submittedName>
</protein>
<dbReference type="EMBL" id="CM047940">
    <property type="protein sequence ID" value="KAI9904133.1"/>
    <property type="molecule type" value="Genomic_DNA"/>
</dbReference>
<dbReference type="Proteomes" id="UP001163324">
    <property type="component" value="Chromosome 1"/>
</dbReference>
<proteinExistence type="predicted"/>
<gene>
    <name evidence="1" type="ORF">N3K66_000662</name>
</gene>
<organism evidence="1 2">
    <name type="scientific">Trichothecium roseum</name>
    <dbReference type="NCBI Taxonomy" id="47278"/>
    <lineage>
        <taxon>Eukaryota</taxon>
        <taxon>Fungi</taxon>
        <taxon>Dikarya</taxon>
        <taxon>Ascomycota</taxon>
        <taxon>Pezizomycotina</taxon>
        <taxon>Sordariomycetes</taxon>
        <taxon>Hypocreomycetidae</taxon>
        <taxon>Hypocreales</taxon>
        <taxon>Hypocreales incertae sedis</taxon>
        <taxon>Trichothecium</taxon>
    </lineage>
</organism>
<evidence type="ECO:0000313" key="2">
    <source>
        <dbReference type="Proteomes" id="UP001163324"/>
    </source>
</evidence>
<name>A0ACC0VF92_9HYPO</name>
<keyword evidence="2" id="KW-1185">Reference proteome</keyword>